<proteinExistence type="inferred from homology"/>
<dbReference type="Gene3D" id="3.20.20.140">
    <property type="entry name" value="Metal-dependent hydrolases"/>
    <property type="match status" value="1"/>
</dbReference>
<evidence type="ECO:0000313" key="4">
    <source>
        <dbReference type="Proteomes" id="UP000199021"/>
    </source>
</evidence>
<evidence type="ECO:0000256" key="1">
    <source>
        <dbReference type="ARBA" id="ARBA00038310"/>
    </source>
</evidence>
<dbReference type="Pfam" id="PF04909">
    <property type="entry name" value="Amidohydro_2"/>
    <property type="match status" value="1"/>
</dbReference>
<dbReference type="RefSeq" id="WP_090167076.1">
    <property type="nucleotide sequence ID" value="NZ_FOFB01000007.1"/>
</dbReference>
<dbReference type="GO" id="GO:0016787">
    <property type="term" value="F:hydrolase activity"/>
    <property type="evidence" value="ECO:0007669"/>
    <property type="project" value="InterPro"/>
</dbReference>
<evidence type="ECO:0000259" key="2">
    <source>
        <dbReference type="Pfam" id="PF04909"/>
    </source>
</evidence>
<dbReference type="InParanoid" id="A0A1H9EDJ5"/>
<dbReference type="EMBL" id="FOFB01000007">
    <property type="protein sequence ID" value="SEQ23632.1"/>
    <property type="molecule type" value="Genomic_DNA"/>
</dbReference>
<dbReference type="InterPro" id="IPR052350">
    <property type="entry name" value="Metallo-dep_Lactonases"/>
</dbReference>
<dbReference type="PANTHER" id="PTHR43569:SF2">
    <property type="entry name" value="AMIDOHYDROLASE-RELATED DOMAIN-CONTAINING PROTEIN"/>
    <property type="match status" value="1"/>
</dbReference>
<protein>
    <submittedName>
        <fullName evidence="3">L-fuconolactonase</fullName>
    </submittedName>
</protein>
<dbReference type="OrthoDB" id="5450317at2"/>
<gene>
    <name evidence="3" type="ORF">SAMN05444359_10736</name>
</gene>
<reference evidence="4" key="1">
    <citation type="submission" date="2016-10" db="EMBL/GenBank/DDBJ databases">
        <authorList>
            <person name="Varghese N."/>
            <person name="Submissions S."/>
        </authorList>
    </citation>
    <scope>NUCLEOTIDE SEQUENCE [LARGE SCALE GENOMIC DNA]</scope>
    <source>
        <strain evidence="4">DSM 24740</strain>
    </source>
</reference>
<name>A0A1H9EDJ5_9BACT</name>
<comment type="similarity">
    <text evidence="1">Belongs to the metallo-dependent hydrolases superfamily.</text>
</comment>
<evidence type="ECO:0000313" key="3">
    <source>
        <dbReference type="EMBL" id="SEQ23632.1"/>
    </source>
</evidence>
<dbReference type="STRING" id="478744.SAMN05444359_10736"/>
<dbReference type="InterPro" id="IPR006680">
    <property type="entry name" value="Amidohydro-rel"/>
</dbReference>
<dbReference type="SUPFAM" id="SSF51556">
    <property type="entry name" value="Metallo-dependent hydrolases"/>
    <property type="match status" value="1"/>
</dbReference>
<sequence length="276" mass="31410">MIIDSHQHFWRYEAKKHDWIDDEMAVIRRDFMPEDLQPILAANGVNGCVAVQADQTRDETDFLLALARENPFIKGVVGWIDLRAENLNVQLDVYAGSTALKGFRHVVQGEADPQFMLRPEFVRGIRTIGERGYTYDLLILPHQLLAAVELVRQFPEQRFVVDHLAKPYIKAGYLAGWEIGMQALAAFPNVWCKVSGMVTEADYQNWTEDQMKPYLDVVFDAWGTERVMFGSDWPVCRVAAPYDRVLGLVNDYLSGFSQPEQQAVLGGNCWSFYGLA</sequence>
<organism evidence="3 4">
    <name type="scientific">Neolewinella agarilytica</name>
    <dbReference type="NCBI Taxonomy" id="478744"/>
    <lineage>
        <taxon>Bacteria</taxon>
        <taxon>Pseudomonadati</taxon>
        <taxon>Bacteroidota</taxon>
        <taxon>Saprospiria</taxon>
        <taxon>Saprospirales</taxon>
        <taxon>Lewinellaceae</taxon>
        <taxon>Neolewinella</taxon>
    </lineage>
</organism>
<keyword evidence="4" id="KW-1185">Reference proteome</keyword>
<dbReference type="InterPro" id="IPR032466">
    <property type="entry name" value="Metal_Hydrolase"/>
</dbReference>
<dbReference type="AlphaFoldDB" id="A0A1H9EDJ5"/>
<dbReference type="Proteomes" id="UP000199021">
    <property type="component" value="Unassembled WGS sequence"/>
</dbReference>
<feature type="domain" description="Amidohydrolase-related" evidence="2">
    <location>
        <begin position="3"/>
        <end position="275"/>
    </location>
</feature>
<accession>A0A1H9EDJ5</accession>
<dbReference type="PANTHER" id="PTHR43569">
    <property type="entry name" value="AMIDOHYDROLASE"/>
    <property type="match status" value="1"/>
</dbReference>